<keyword evidence="2" id="KW-1185">Reference proteome</keyword>
<dbReference type="AlphaFoldDB" id="A0A0M8MGE1"/>
<evidence type="ECO:0000313" key="2">
    <source>
        <dbReference type="Proteomes" id="UP000037755"/>
    </source>
</evidence>
<gene>
    <name evidence="1" type="ORF">AM493_02555</name>
</gene>
<dbReference type="Proteomes" id="UP000037755">
    <property type="component" value="Unassembled WGS sequence"/>
</dbReference>
<dbReference type="PATRIC" id="fig|1202724.3.peg.523"/>
<organism evidence="1 2">
    <name type="scientific">Flavobacterium akiainvivens</name>
    <dbReference type="NCBI Taxonomy" id="1202724"/>
    <lineage>
        <taxon>Bacteria</taxon>
        <taxon>Pseudomonadati</taxon>
        <taxon>Bacteroidota</taxon>
        <taxon>Flavobacteriia</taxon>
        <taxon>Flavobacteriales</taxon>
        <taxon>Flavobacteriaceae</taxon>
        <taxon>Flavobacterium</taxon>
    </lineage>
</organism>
<dbReference type="EMBL" id="LIYD01000005">
    <property type="protein sequence ID" value="KOS05038.1"/>
    <property type="molecule type" value="Genomic_DNA"/>
</dbReference>
<proteinExistence type="predicted"/>
<name>A0A0M8MGE1_9FLAO</name>
<comment type="caution">
    <text evidence="1">The sequence shown here is derived from an EMBL/GenBank/DDBJ whole genome shotgun (WGS) entry which is preliminary data.</text>
</comment>
<reference evidence="1 2" key="1">
    <citation type="submission" date="2015-08" db="EMBL/GenBank/DDBJ databases">
        <title>Whole genome sequence of Flavobacterium akiainvivens IK-1T, from decaying Wikstroemia oahuensis, an endemic Hawaiian shrub.</title>
        <authorList>
            <person name="Wan X."/>
            <person name="Hou S."/>
            <person name="Saito J."/>
            <person name="Donachie S."/>
        </authorList>
    </citation>
    <scope>NUCLEOTIDE SEQUENCE [LARGE SCALE GENOMIC DNA]</scope>
    <source>
        <strain evidence="1 2">IK-1</strain>
    </source>
</reference>
<sequence>MTHPTPFTFLGFYLNSLVDSGKVETLSDIKRRLENNTLFEYLDGKYNDSFDISLFSKKQLIEIEDYFAMMANAIDEDRKMGITENGLCLLVAYCFQAAQTKQKDLHPPMKELYGQ</sequence>
<dbReference type="OrthoDB" id="1495456at2"/>
<protein>
    <submittedName>
        <fullName evidence="1">Uncharacterized protein</fullName>
    </submittedName>
</protein>
<dbReference type="STRING" id="1202724.AM493_02555"/>
<dbReference type="RefSeq" id="WP_054406097.1">
    <property type="nucleotide sequence ID" value="NZ_FOYA01000004.1"/>
</dbReference>
<accession>A0A0M8MGE1</accession>
<evidence type="ECO:0000313" key="1">
    <source>
        <dbReference type="EMBL" id="KOS05038.1"/>
    </source>
</evidence>